<evidence type="ECO:0000256" key="1">
    <source>
        <dbReference type="SAM" id="MobiDB-lite"/>
    </source>
</evidence>
<sequence length="280" mass="30149">MSLSLRRFPQPPLAGHSEPQPVGATIGQTCVRGRFDGKVGKGKKGVTSFEGICDLVAQEHFLDIGRDDVKQCLWDKAVKTVDEIAPLADDFEQTQASMALRTWFSSADTDFGYTPQRIQTPERRRSYVEGLSQYSRAGGAAGAGPPGGFMFCSFRRCGSWESPTVQKSIPAAAGGQSPPPSYLQLRGEDAGAASPGQLKPAEQSRSSTGVCAAFAPPHLEGDMLFSCTHTRPEGDKLENSVQPRERSCPARAEEGAQLPLKPGLECQLLDLETELCFVQS</sequence>
<dbReference type="Proteomes" id="UP000031443">
    <property type="component" value="Unassembled WGS sequence"/>
</dbReference>
<organism evidence="2 3">
    <name type="scientific">Chelonia mydas</name>
    <name type="common">Green sea-turtle</name>
    <name type="synonym">Chelonia agassizi</name>
    <dbReference type="NCBI Taxonomy" id="8469"/>
    <lineage>
        <taxon>Eukaryota</taxon>
        <taxon>Metazoa</taxon>
        <taxon>Chordata</taxon>
        <taxon>Craniata</taxon>
        <taxon>Vertebrata</taxon>
        <taxon>Euteleostomi</taxon>
        <taxon>Archelosauria</taxon>
        <taxon>Testudinata</taxon>
        <taxon>Testudines</taxon>
        <taxon>Cryptodira</taxon>
        <taxon>Durocryptodira</taxon>
        <taxon>Americhelydia</taxon>
        <taxon>Chelonioidea</taxon>
        <taxon>Cheloniidae</taxon>
        <taxon>Chelonia</taxon>
    </lineage>
</organism>
<evidence type="ECO:0000313" key="3">
    <source>
        <dbReference type="Proteomes" id="UP000031443"/>
    </source>
</evidence>
<feature type="region of interest" description="Disordered" evidence="1">
    <location>
        <begin position="169"/>
        <end position="207"/>
    </location>
</feature>
<keyword evidence="3" id="KW-1185">Reference proteome</keyword>
<gene>
    <name evidence="2" type="ORF">UY3_08492</name>
</gene>
<dbReference type="EMBL" id="KB532689">
    <property type="protein sequence ID" value="EMP34323.1"/>
    <property type="molecule type" value="Genomic_DNA"/>
</dbReference>
<name>M7BQI3_CHEMY</name>
<reference evidence="3" key="1">
    <citation type="journal article" date="2013" name="Nat. Genet.">
        <title>The draft genomes of soft-shell turtle and green sea turtle yield insights into the development and evolution of the turtle-specific body plan.</title>
        <authorList>
            <person name="Wang Z."/>
            <person name="Pascual-Anaya J."/>
            <person name="Zadissa A."/>
            <person name="Li W."/>
            <person name="Niimura Y."/>
            <person name="Huang Z."/>
            <person name="Li C."/>
            <person name="White S."/>
            <person name="Xiong Z."/>
            <person name="Fang D."/>
            <person name="Wang B."/>
            <person name="Ming Y."/>
            <person name="Chen Y."/>
            <person name="Zheng Y."/>
            <person name="Kuraku S."/>
            <person name="Pignatelli M."/>
            <person name="Herrero J."/>
            <person name="Beal K."/>
            <person name="Nozawa M."/>
            <person name="Li Q."/>
            <person name="Wang J."/>
            <person name="Zhang H."/>
            <person name="Yu L."/>
            <person name="Shigenobu S."/>
            <person name="Wang J."/>
            <person name="Liu J."/>
            <person name="Flicek P."/>
            <person name="Searle S."/>
            <person name="Wang J."/>
            <person name="Kuratani S."/>
            <person name="Yin Y."/>
            <person name="Aken B."/>
            <person name="Zhang G."/>
            <person name="Irie N."/>
        </authorList>
    </citation>
    <scope>NUCLEOTIDE SEQUENCE [LARGE SCALE GENOMIC DNA]</scope>
</reference>
<protein>
    <submittedName>
        <fullName evidence="2">Uncharacterized protein</fullName>
    </submittedName>
</protein>
<evidence type="ECO:0000313" key="2">
    <source>
        <dbReference type="EMBL" id="EMP34323.1"/>
    </source>
</evidence>
<feature type="region of interest" description="Disordered" evidence="1">
    <location>
        <begin position="1"/>
        <end position="24"/>
    </location>
</feature>
<proteinExistence type="predicted"/>
<dbReference type="AlphaFoldDB" id="M7BQI3"/>
<feature type="region of interest" description="Disordered" evidence="1">
    <location>
        <begin position="234"/>
        <end position="254"/>
    </location>
</feature>
<accession>M7BQI3</accession>